<comment type="caution">
    <text evidence="7">The sequence shown here is derived from an EMBL/GenBank/DDBJ whole genome shotgun (WGS) entry which is preliminary data.</text>
</comment>
<dbReference type="AlphaFoldDB" id="V5G9A7"/>
<evidence type="ECO:0000256" key="5">
    <source>
        <dbReference type="ARBA" id="ARBA00023136"/>
    </source>
</evidence>
<evidence type="ECO:0000256" key="3">
    <source>
        <dbReference type="ARBA" id="ARBA00022692"/>
    </source>
</evidence>
<protein>
    <submittedName>
        <fullName evidence="7">MFS transporter</fullName>
    </submittedName>
</protein>
<dbReference type="GO" id="GO:0022857">
    <property type="term" value="F:transmembrane transporter activity"/>
    <property type="evidence" value="ECO:0007669"/>
    <property type="project" value="TreeGrafter"/>
</dbReference>
<evidence type="ECO:0000256" key="6">
    <source>
        <dbReference type="SAM" id="Phobius"/>
    </source>
</evidence>
<evidence type="ECO:0000256" key="1">
    <source>
        <dbReference type="ARBA" id="ARBA00004141"/>
    </source>
</evidence>
<dbReference type="Gene3D" id="1.20.1250.20">
    <property type="entry name" value="MFS general substrate transporter like domains"/>
    <property type="match status" value="1"/>
</dbReference>
<reference evidence="8" key="1">
    <citation type="journal article" date="2014" name="Genome Announc.">
        <title>Draft genome sequence of the formaldehyde-resistant fungus Byssochlamys spectabilis No. 5 (anamorph Paecilomyces variotii No. 5) (NBRC109023).</title>
        <authorList>
            <person name="Oka T."/>
            <person name="Ekino K."/>
            <person name="Fukuda K."/>
            <person name="Nomura Y."/>
        </authorList>
    </citation>
    <scope>NUCLEOTIDE SEQUENCE [LARGE SCALE GENOMIC DNA]</scope>
    <source>
        <strain evidence="8">No. 5 / NBRC 109023</strain>
    </source>
</reference>
<evidence type="ECO:0000256" key="2">
    <source>
        <dbReference type="ARBA" id="ARBA00022448"/>
    </source>
</evidence>
<organism evidence="7 8">
    <name type="scientific">Byssochlamys spectabilis (strain No. 5 / NBRC 109023)</name>
    <name type="common">Paecilomyces variotii</name>
    <dbReference type="NCBI Taxonomy" id="1356009"/>
    <lineage>
        <taxon>Eukaryota</taxon>
        <taxon>Fungi</taxon>
        <taxon>Dikarya</taxon>
        <taxon>Ascomycota</taxon>
        <taxon>Pezizomycotina</taxon>
        <taxon>Eurotiomycetes</taxon>
        <taxon>Eurotiomycetidae</taxon>
        <taxon>Eurotiales</taxon>
        <taxon>Thermoascaceae</taxon>
        <taxon>Paecilomyces</taxon>
    </lineage>
</organism>
<dbReference type="eggNOG" id="KOG2533">
    <property type="taxonomic scope" value="Eukaryota"/>
</dbReference>
<dbReference type="Proteomes" id="UP000018001">
    <property type="component" value="Unassembled WGS sequence"/>
</dbReference>
<evidence type="ECO:0000313" key="7">
    <source>
        <dbReference type="EMBL" id="GAD98586.1"/>
    </source>
</evidence>
<dbReference type="GO" id="GO:0016020">
    <property type="term" value="C:membrane"/>
    <property type="evidence" value="ECO:0007669"/>
    <property type="project" value="UniProtKB-SubCell"/>
</dbReference>
<keyword evidence="2" id="KW-0813">Transport</keyword>
<dbReference type="OrthoDB" id="4510647at2759"/>
<proteinExistence type="predicted"/>
<accession>V5G9A7</accession>
<name>V5G9A7_BYSSN</name>
<dbReference type="InterPro" id="IPR036259">
    <property type="entry name" value="MFS_trans_sf"/>
</dbReference>
<keyword evidence="3 6" id="KW-0812">Transmembrane</keyword>
<gene>
    <name evidence="7" type="ORF">PVAR5_7283</name>
</gene>
<dbReference type="EMBL" id="BAUL01000250">
    <property type="protein sequence ID" value="GAD98586.1"/>
    <property type="molecule type" value="Genomic_DNA"/>
</dbReference>
<dbReference type="PANTHER" id="PTHR43791">
    <property type="entry name" value="PERMEASE-RELATED"/>
    <property type="match status" value="1"/>
</dbReference>
<evidence type="ECO:0000313" key="8">
    <source>
        <dbReference type="Proteomes" id="UP000018001"/>
    </source>
</evidence>
<dbReference type="HOGENOM" id="CLU_1937855_0_0_1"/>
<dbReference type="SUPFAM" id="SSF103473">
    <property type="entry name" value="MFS general substrate transporter"/>
    <property type="match status" value="1"/>
</dbReference>
<feature type="transmembrane region" description="Helical" evidence="6">
    <location>
        <begin position="50"/>
        <end position="67"/>
    </location>
</feature>
<comment type="subcellular location">
    <subcellularLocation>
        <location evidence="1">Membrane</location>
        <topology evidence="1">Multi-pass membrane protein</topology>
    </subcellularLocation>
</comment>
<sequence>MTEHEFETTKADAIQTENNAYNPYGILTDEELQLMQDFEGKREKALTRKIDFRILPVFAFLYLLSHVDRSNLGNAKVEGMNADLGLVGNQYNVASTLFFIPYILFGKVTLKSKPKFISFSYTLEQKFRQT</sequence>
<dbReference type="PANTHER" id="PTHR43791:SF54">
    <property type="entry name" value="MAJOR FACILITATOR SUPERFAMILY (MFS) PROFILE DOMAIN-CONTAINING PROTEIN-RELATED"/>
    <property type="match status" value="1"/>
</dbReference>
<feature type="transmembrane region" description="Helical" evidence="6">
    <location>
        <begin position="87"/>
        <end position="105"/>
    </location>
</feature>
<keyword evidence="4 6" id="KW-1133">Transmembrane helix</keyword>
<dbReference type="InParanoid" id="V5G9A7"/>
<evidence type="ECO:0000256" key="4">
    <source>
        <dbReference type="ARBA" id="ARBA00022989"/>
    </source>
</evidence>
<keyword evidence="5 6" id="KW-0472">Membrane</keyword>
<keyword evidence="8" id="KW-1185">Reference proteome</keyword>